<dbReference type="OrthoDB" id="10005774at2"/>
<reference evidence="3 4" key="1">
    <citation type="submission" date="2013-04" db="EMBL/GenBank/DDBJ databases">
        <title>Oceanicola sp. 22II1-22F33 Genome Sequencing.</title>
        <authorList>
            <person name="Lai Q."/>
            <person name="Li G."/>
            <person name="Shao Z."/>
        </authorList>
    </citation>
    <scope>NUCLEOTIDE SEQUENCE [LARGE SCALE GENOMIC DNA]</scope>
    <source>
        <strain evidence="3 4">22II1-22F33</strain>
    </source>
</reference>
<keyword evidence="4" id="KW-1185">Reference proteome</keyword>
<sequence>MKILHTTAVVAFISVSAISPVAADSANWSEEKAAKVDANRNSNAGIGNGGERKTDEGDWVATNNGEDGSRDVDPGNSAGNNQACSGGGSPSESSC</sequence>
<dbReference type="Proteomes" id="UP000215377">
    <property type="component" value="Unassembled WGS sequence"/>
</dbReference>
<feature type="region of interest" description="Disordered" evidence="1">
    <location>
        <begin position="25"/>
        <end position="95"/>
    </location>
</feature>
<evidence type="ECO:0008006" key="5">
    <source>
        <dbReference type="Google" id="ProtNLM"/>
    </source>
</evidence>
<feature type="signal peptide" evidence="2">
    <location>
        <begin position="1"/>
        <end position="22"/>
    </location>
</feature>
<protein>
    <recommendedName>
        <fullName evidence="5">Secreted protein</fullName>
    </recommendedName>
</protein>
<proteinExistence type="predicted"/>
<accession>A0A225NFS2</accession>
<dbReference type="AlphaFoldDB" id="A0A225NFS2"/>
<feature type="compositionally biased region" description="Basic and acidic residues" evidence="1">
    <location>
        <begin position="29"/>
        <end position="38"/>
    </location>
</feature>
<evidence type="ECO:0000256" key="2">
    <source>
        <dbReference type="SAM" id="SignalP"/>
    </source>
</evidence>
<evidence type="ECO:0000313" key="3">
    <source>
        <dbReference type="EMBL" id="OWU72226.1"/>
    </source>
</evidence>
<name>A0A225NFS2_9RHOB</name>
<dbReference type="EMBL" id="AQQR01000007">
    <property type="protein sequence ID" value="OWU72226.1"/>
    <property type="molecule type" value="Genomic_DNA"/>
</dbReference>
<gene>
    <name evidence="3" type="ORF">ATO3_16790</name>
</gene>
<evidence type="ECO:0000256" key="1">
    <source>
        <dbReference type="SAM" id="MobiDB-lite"/>
    </source>
</evidence>
<keyword evidence="2" id="KW-0732">Signal</keyword>
<evidence type="ECO:0000313" key="4">
    <source>
        <dbReference type="Proteomes" id="UP000215377"/>
    </source>
</evidence>
<feature type="chain" id="PRO_5013030845" description="Secreted protein" evidence="2">
    <location>
        <begin position="23"/>
        <end position="95"/>
    </location>
</feature>
<comment type="caution">
    <text evidence="3">The sequence shown here is derived from an EMBL/GenBank/DDBJ whole genome shotgun (WGS) entry which is preliminary data.</text>
</comment>
<dbReference type="RefSeq" id="WP_088651048.1">
    <property type="nucleotide sequence ID" value="NZ_AQQR01000007.1"/>
</dbReference>
<organism evidence="3 4">
    <name type="scientific">Marinibacterium profundimaris</name>
    <dbReference type="NCBI Taxonomy" id="1679460"/>
    <lineage>
        <taxon>Bacteria</taxon>
        <taxon>Pseudomonadati</taxon>
        <taxon>Pseudomonadota</taxon>
        <taxon>Alphaproteobacteria</taxon>
        <taxon>Rhodobacterales</taxon>
        <taxon>Paracoccaceae</taxon>
        <taxon>Marinibacterium</taxon>
    </lineage>
</organism>